<evidence type="ECO:0000256" key="6">
    <source>
        <dbReference type="ARBA" id="ARBA00022670"/>
    </source>
</evidence>
<comment type="subunit">
    <text evidence="9">Homotetramer.</text>
</comment>
<dbReference type="PANTHER" id="PTHR23402">
    <property type="entry name" value="PROTEASE FAMILY C15 PYROGLUTAMYL-PEPTIDASE I-RELATED"/>
    <property type="match status" value="1"/>
</dbReference>
<dbReference type="InterPro" id="IPR016125">
    <property type="entry name" value="Peptidase_C15-like"/>
</dbReference>
<evidence type="ECO:0000256" key="7">
    <source>
        <dbReference type="ARBA" id="ARBA00022801"/>
    </source>
</evidence>
<dbReference type="GO" id="GO:0006508">
    <property type="term" value="P:proteolysis"/>
    <property type="evidence" value="ECO:0007669"/>
    <property type="project" value="UniProtKB-KW"/>
</dbReference>
<keyword evidence="7 9" id="KW-0378">Hydrolase</keyword>
<evidence type="ECO:0000256" key="8">
    <source>
        <dbReference type="ARBA" id="ARBA00022807"/>
    </source>
</evidence>
<dbReference type="CDD" id="cd00501">
    <property type="entry name" value="Peptidase_C15"/>
    <property type="match status" value="1"/>
</dbReference>
<evidence type="ECO:0000256" key="3">
    <source>
        <dbReference type="ARBA" id="ARBA00004496"/>
    </source>
</evidence>
<dbReference type="InterPro" id="IPR033693">
    <property type="entry name" value="PGPEP1_Glu_AS"/>
</dbReference>
<dbReference type="EC" id="3.4.19.3" evidence="9"/>
<comment type="similarity">
    <text evidence="4 9">Belongs to the peptidase C15 family.</text>
</comment>
<protein>
    <recommendedName>
        <fullName evidence="9">Pyrrolidone-carboxylate peptidase</fullName>
        <ecNumber evidence="9">3.4.19.3</ecNumber>
    </recommendedName>
    <alternativeName>
        <fullName evidence="9">5-oxoprolyl-peptidase</fullName>
    </alternativeName>
    <alternativeName>
        <fullName evidence="9">Pyroglutamyl-peptidase I</fullName>
        <shortName evidence="9">PGP-I</shortName>
        <shortName evidence="9">Pyrase</shortName>
    </alternativeName>
</protein>
<dbReference type="AlphaFoldDB" id="A0AA47KNA4"/>
<keyword evidence="11" id="KW-0614">Plasmid</keyword>
<dbReference type="EMBL" id="CP114589">
    <property type="protein sequence ID" value="WBA10105.1"/>
    <property type="molecule type" value="Genomic_DNA"/>
</dbReference>
<dbReference type="GO" id="GO:0005829">
    <property type="term" value="C:cytosol"/>
    <property type="evidence" value="ECO:0007669"/>
    <property type="project" value="InterPro"/>
</dbReference>
<dbReference type="PRINTS" id="PR00706">
    <property type="entry name" value="PYROGLUPTASE"/>
</dbReference>
<evidence type="ECO:0000256" key="1">
    <source>
        <dbReference type="ARBA" id="ARBA00001770"/>
    </source>
</evidence>
<dbReference type="PROSITE" id="PS01333">
    <property type="entry name" value="PYRASE_GLU"/>
    <property type="match status" value="1"/>
</dbReference>
<comment type="function">
    <text evidence="2 9">Removes 5-oxoproline from various penultimate amino acid residues except L-proline.</text>
</comment>
<geneLocation type="plasmid" evidence="11 12">
    <name>unnamed</name>
</geneLocation>
<dbReference type="NCBIfam" id="TIGR00504">
    <property type="entry name" value="pyro_pdase"/>
    <property type="match status" value="1"/>
</dbReference>
<keyword evidence="5 9" id="KW-0963">Cytoplasm</keyword>
<evidence type="ECO:0000256" key="2">
    <source>
        <dbReference type="ARBA" id="ARBA00002280"/>
    </source>
</evidence>
<accession>A0AA47KNA4</accession>
<comment type="subcellular location">
    <subcellularLocation>
        <location evidence="3 9">Cytoplasm</location>
    </subcellularLocation>
</comment>
<dbReference type="SUPFAM" id="SSF53182">
    <property type="entry name" value="Pyrrolidone carboxyl peptidase (pyroglutamate aminopeptidase)"/>
    <property type="match status" value="1"/>
</dbReference>
<evidence type="ECO:0000313" key="12">
    <source>
        <dbReference type="Proteomes" id="UP001164748"/>
    </source>
</evidence>
<feature type="active site" evidence="9">
    <location>
        <position position="167"/>
    </location>
</feature>
<reference evidence="11" key="1">
    <citation type="submission" date="2022-09" db="EMBL/GenBank/DDBJ databases">
        <authorList>
            <person name="Li Z.-J."/>
        </authorList>
    </citation>
    <scope>NUCLEOTIDE SEQUENCE</scope>
    <source>
        <strain evidence="11">TGB11</strain>
        <plasmid evidence="11">unnamed</plasmid>
    </source>
</reference>
<dbReference type="Proteomes" id="UP001164748">
    <property type="component" value="Plasmid unnamed"/>
</dbReference>
<comment type="catalytic activity">
    <reaction evidence="1 9 10">
        <text>Release of an N-terminal pyroglutamyl group from a polypeptide, the second amino acid generally not being Pro.</text>
        <dbReference type="EC" id="3.4.19.3"/>
    </reaction>
</comment>
<dbReference type="Gene3D" id="3.40.630.20">
    <property type="entry name" value="Peptidase C15, pyroglutamyl peptidase I-like"/>
    <property type="match status" value="1"/>
</dbReference>
<dbReference type="Pfam" id="PF01470">
    <property type="entry name" value="Peptidase_C15"/>
    <property type="match status" value="1"/>
</dbReference>
<dbReference type="FunFam" id="3.40.630.20:FF:000001">
    <property type="entry name" value="Pyrrolidone-carboxylate peptidase"/>
    <property type="match status" value="1"/>
</dbReference>
<dbReference type="GO" id="GO:0016920">
    <property type="term" value="F:pyroglutamyl-peptidase activity"/>
    <property type="evidence" value="ECO:0007669"/>
    <property type="project" value="UniProtKB-UniRule"/>
</dbReference>
<feature type="active site" evidence="9 10">
    <location>
        <position position="81"/>
    </location>
</feature>
<proteinExistence type="inferred from homology"/>
<dbReference type="NCBIfam" id="NF009676">
    <property type="entry name" value="PRK13197.1"/>
    <property type="match status" value="1"/>
</dbReference>
<evidence type="ECO:0000256" key="4">
    <source>
        <dbReference type="ARBA" id="ARBA00006641"/>
    </source>
</evidence>
<dbReference type="HAMAP" id="MF_00417">
    <property type="entry name" value="Pyrrolid_peptidase"/>
    <property type="match status" value="1"/>
</dbReference>
<dbReference type="InterPro" id="IPR029762">
    <property type="entry name" value="PGP-I_bact-type"/>
</dbReference>
<name>A0AA47KNA4_9GAMM</name>
<dbReference type="InterPro" id="IPR000816">
    <property type="entry name" value="Peptidase_C15"/>
</dbReference>
<evidence type="ECO:0000256" key="10">
    <source>
        <dbReference type="PROSITE-ProRule" id="PRU10076"/>
    </source>
</evidence>
<dbReference type="PANTHER" id="PTHR23402:SF1">
    <property type="entry name" value="PYROGLUTAMYL-PEPTIDASE I"/>
    <property type="match status" value="1"/>
</dbReference>
<evidence type="ECO:0000256" key="9">
    <source>
        <dbReference type="HAMAP-Rule" id="MF_00417"/>
    </source>
</evidence>
<dbReference type="PIRSF" id="PIRSF015592">
    <property type="entry name" value="Prld-crbxl_pptds"/>
    <property type="match status" value="1"/>
</dbReference>
<dbReference type="RefSeq" id="WP_269580146.1">
    <property type="nucleotide sequence ID" value="NZ_CP114589.1"/>
</dbReference>
<gene>
    <name evidence="9 11" type="primary">pcp</name>
    <name evidence="11" type="ORF">N8M53_14955</name>
</gene>
<evidence type="ECO:0000256" key="5">
    <source>
        <dbReference type="ARBA" id="ARBA00022490"/>
    </source>
</evidence>
<sequence length="214" mass="22933">MHTILITGFEPFGGESDNPSWQVAKALEGWQPNEECIVKAVRLPCTFADSLPTLYSALESLSPVMVIALGQAGGRAEISLEKVAINYQDAPIPDNAGKQPHDTPVVPSGPTAYFSTLPLNRLVNALNEAHHPASVSYTAGTFVCNHVFYGLMHALAHHTEVRAGFIHIPYSPAQACKHRAPSMPVGDVVAAMKIAIELSLLDDDVTAVCEGMLH</sequence>
<keyword evidence="6 9" id="KW-0645">Protease</keyword>
<evidence type="ECO:0000313" key="11">
    <source>
        <dbReference type="EMBL" id="WBA10105.1"/>
    </source>
</evidence>
<dbReference type="InterPro" id="IPR036440">
    <property type="entry name" value="Peptidase_C15-like_sf"/>
</dbReference>
<keyword evidence="8 9" id="KW-0788">Thiol protease</keyword>
<organism evidence="11 12">
    <name type="scientific">Salinivibrio kushneri</name>
    <dbReference type="NCBI Taxonomy" id="1908198"/>
    <lineage>
        <taxon>Bacteria</taxon>
        <taxon>Pseudomonadati</taxon>
        <taxon>Pseudomonadota</taxon>
        <taxon>Gammaproteobacteria</taxon>
        <taxon>Vibrionales</taxon>
        <taxon>Vibrionaceae</taxon>
        <taxon>Salinivibrio</taxon>
    </lineage>
</organism>
<feature type="active site" evidence="9">
    <location>
        <position position="144"/>
    </location>
</feature>